<dbReference type="AlphaFoldDB" id="A0A4R1QYI3"/>
<dbReference type="RefSeq" id="WP_031392533.1">
    <property type="nucleotide sequence ID" value="NZ_JPNB01000003.1"/>
</dbReference>
<protein>
    <submittedName>
        <fullName evidence="2">Uncharacterized protein</fullName>
    </submittedName>
</protein>
<evidence type="ECO:0000313" key="3">
    <source>
        <dbReference type="Proteomes" id="UP000295718"/>
    </source>
</evidence>
<evidence type="ECO:0000256" key="1">
    <source>
        <dbReference type="SAM" id="MobiDB-lite"/>
    </source>
</evidence>
<feature type="compositionally biased region" description="Basic and acidic residues" evidence="1">
    <location>
        <begin position="15"/>
        <end position="31"/>
    </location>
</feature>
<sequence length="102" mass="11533">MSGYQETFRIMKAGMKDKDIMKRPKEEDRSKQHATSARMKEECMSMASMDAAEDLKENQSMDMAGMDAAGADFKEMSQSMSMADAVNGTIVEERNMITLRIY</sequence>
<feature type="region of interest" description="Disordered" evidence="1">
    <location>
        <begin position="15"/>
        <end position="41"/>
    </location>
</feature>
<dbReference type="Proteomes" id="UP000295718">
    <property type="component" value="Unassembled WGS sequence"/>
</dbReference>
<proteinExistence type="predicted"/>
<keyword evidence="3" id="KW-1185">Reference proteome</keyword>
<name>A0A4R1QYI3_9FIRM</name>
<accession>A0A4R1QYI3</accession>
<comment type="caution">
    <text evidence="2">The sequence shown here is derived from an EMBL/GenBank/DDBJ whole genome shotgun (WGS) entry which is preliminary data.</text>
</comment>
<gene>
    <name evidence="2" type="ORF">EDD76_108225</name>
</gene>
<dbReference type="STRING" id="1469948.GCA_000732725_03911"/>
<reference evidence="2 3" key="1">
    <citation type="submission" date="2019-03" db="EMBL/GenBank/DDBJ databases">
        <title>Genomic Encyclopedia of Type Strains, Phase IV (KMG-IV): sequencing the most valuable type-strain genomes for metagenomic binning, comparative biology and taxonomic classification.</title>
        <authorList>
            <person name="Goeker M."/>
        </authorList>
    </citation>
    <scope>NUCLEOTIDE SEQUENCE [LARGE SCALE GENOMIC DNA]</scope>
    <source>
        <strain evidence="2 3">DSM 100556</strain>
    </source>
</reference>
<organism evidence="2 3">
    <name type="scientific">Kineothrix alysoides</name>
    <dbReference type="NCBI Taxonomy" id="1469948"/>
    <lineage>
        <taxon>Bacteria</taxon>
        <taxon>Bacillati</taxon>
        <taxon>Bacillota</taxon>
        <taxon>Clostridia</taxon>
        <taxon>Lachnospirales</taxon>
        <taxon>Lachnospiraceae</taxon>
        <taxon>Kineothrix</taxon>
    </lineage>
</organism>
<dbReference type="EMBL" id="SLUO01000008">
    <property type="protein sequence ID" value="TCL57690.1"/>
    <property type="molecule type" value="Genomic_DNA"/>
</dbReference>
<evidence type="ECO:0000313" key="2">
    <source>
        <dbReference type="EMBL" id="TCL57690.1"/>
    </source>
</evidence>